<dbReference type="PANTHER" id="PTHR31722:SF0">
    <property type="entry name" value="OS06G0675200 PROTEIN"/>
    <property type="match status" value="1"/>
</dbReference>
<dbReference type="Proteomes" id="UP001418222">
    <property type="component" value="Unassembled WGS sequence"/>
</dbReference>
<proteinExistence type="predicted"/>
<evidence type="ECO:0000313" key="3">
    <source>
        <dbReference type="Proteomes" id="UP001418222"/>
    </source>
</evidence>
<dbReference type="AlphaFoldDB" id="A0AAP0FWE9"/>
<gene>
    <name evidence="2" type="ORF">KSP39_PZI021247</name>
</gene>
<feature type="region of interest" description="Disordered" evidence="1">
    <location>
        <begin position="208"/>
        <end position="297"/>
    </location>
</feature>
<feature type="compositionally biased region" description="Basic and acidic residues" evidence="1">
    <location>
        <begin position="229"/>
        <end position="245"/>
    </location>
</feature>
<organism evidence="2 3">
    <name type="scientific">Platanthera zijinensis</name>
    <dbReference type="NCBI Taxonomy" id="2320716"/>
    <lineage>
        <taxon>Eukaryota</taxon>
        <taxon>Viridiplantae</taxon>
        <taxon>Streptophyta</taxon>
        <taxon>Embryophyta</taxon>
        <taxon>Tracheophyta</taxon>
        <taxon>Spermatophyta</taxon>
        <taxon>Magnoliopsida</taxon>
        <taxon>Liliopsida</taxon>
        <taxon>Asparagales</taxon>
        <taxon>Orchidaceae</taxon>
        <taxon>Orchidoideae</taxon>
        <taxon>Orchideae</taxon>
        <taxon>Orchidinae</taxon>
        <taxon>Platanthera</taxon>
    </lineage>
</organism>
<comment type="caution">
    <text evidence="2">The sequence shown here is derived from an EMBL/GenBank/DDBJ whole genome shotgun (WGS) entry which is preliminary data.</text>
</comment>
<dbReference type="EMBL" id="JBBWWQ010000019">
    <property type="protein sequence ID" value="KAK8918917.1"/>
    <property type="molecule type" value="Genomic_DNA"/>
</dbReference>
<feature type="region of interest" description="Disordered" evidence="1">
    <location>
        <begin position="143"/>
        <end position="181"/>
    </location>
</feature>
<feature type="region of interest" description="Disordered" evidence="1">
    <location>
        <begin position="368"/>
        <end position="419"/>
    </location>
</feature>
<dbReference type="PANTHER" id="PTHR31722">
    <property type="entry name" value="OS06G0675200 PROTEIN"/>
    <property type="match status" value="1"/>
</dbReference>
<feature type="compositionally biased region" description="Low complexity" evidence="1">
    <location>
        <begin position="212"/>
        <end position="227"/>
    </location>
</feature>
<sequence>MMASACVNNVGIPQESFPPAYAWLSPNVPHYPTIDSAVESAATTGSAAEVPRRSVDRVDFEFRLDEVRVTMLAADELFSEGKLVPLHVTALRAPTDPFRGDLLSSEADAKPWICAEGIGSDSFVLSPKAPRCSARWRELLGLKRLQNPKKEPSKTASSPLPSASPRAIEPPTGSKTPTGKSFKNLLQRHLKTSIDPLLSLPLLREGGPDAVSSSLSSRLSLSSSSSSGPEHEDLPRLSLDTEKPRNPPRLRISRPLSSPPEANFPTRVARHPGRQPPDSKSAQAWGVSVDSPRMDPSGRVIFEGLERSSSSPSSFNGVPTTKYRGMQRSYSANVRIPSVLNVPVCSIRRSSKSVSVFGFGQLFSQPRKDRTASSSSLSSTMGRPANSSAAAAAAAAGKTTIDSARKRDRLRARREPRGF</sequence>
<keyword evidence="3" id="KW-1185">Reference proteome</keyword>
<feature type="compositionally biased region" description="Low complexity" evidence="1">
    <location>
        <begin position="154"/>
        <end position="167"/>
    </location>
</feature>
<reference evidence="2 3" key="1">
    <citation type="journal article" date="2022" name="Nat. Plants">
        <title>Genomes of leafy and leafless Platanthera orchids illuminate the evolution of mycoheterotrophy.</title>
        <authorList>
            <person name="Li M.H."/>
            <person name="Liu K.W."/>
            <person name="Li Z."/>
            <person name="Lu H.C."/>
            <person name="Ye Q.L."/>
            <person name="Zhang D."/>
            <person name="Wang J.Y."/>
            <person name="Li Y.F."/>
            <person name="Zhong Z.M."/>
            <person name="Liu X."/>
            <person name="Yu X."/>
            <person name="Liu D.K."/>
            <person name="Tu X.D."/>
            <person name="Liu B."/>
            <person name="Hao Y."/>
            <person name="Liao X.Y."/>
            <person name="Jiang Y.T."/>
            <person name="Sun W.H."/>
            <person name="Chen J."/>
            <person name="Chen Y.Q."/>
            <person name="Ai Y."/>
            <person name="Zhai J.W."/>
            <person name="Wu S.S."/>
            <person name="Zhou Z."/>
            <person name="Hsiao Y.Y."/>
            <person name="Wu W.L."/>
            <person name="Chen Y.Y."/>
            <person name="Lin Y.F."/>
            <person name="Hsu J.L."/>
            <person name="Li C.Y."/>
            <person name="Wang Z.W."/>
            <person name="Zhao X."/>
            <person name="Zhong W.Y."/>
            <person name="Ma X.K."/>
            <person name="Ma L."/>
            <person name="Huang J."/>
            <person name="Chen G.Z."/>
            <person name="Huang M.Z."/>
            <person name="Huang L."/>
            <person name="Peng D.H."/>
            <person name="Luo Y.B."/>
            <person name="Zou S.Q."/>
            <person name="Chen S.P."/>
            <person name="Lan S."/>
            <person name="Tsai W.C."/>
            <person name="Van de Peer Y."/>
            <person name="Liu Z.J."/>
        </authorList>
    </citation>
    <scope>NUCLEOTIDE SEQUENCE [LARGE SCALE GENOMIC DNA]</scope>
    <source>
        <strain evidence="2">Lor287</strain>
    </source>
</reference>
<evidence type="ECO:0000313" key="2">
    <source>
        <dbReference type="EMBL" id="KAK8918917.1"/>
    </source>
</evidence>
<protein>
    <submittedName>
        <fullName evidence="2">Uncharacterized protein</fullName>
    </submittedName>
</protein>
<accession>A0AAP0FWE9</accession>
<name>A0AAP0FWE9_9ASPA</name>
<evidence type="ECO:0000256" key="1">
    <source>
        <dbReference type="SAM" id="MobiDB-lite"/>
    </source>
</evidence>